<sequence>MMLIFFLLISGFSFGLSMDKLECVEFSLDSNVRDARIKCLKRKNFLVIKVSDPEKYVLGAVKLGDLVEKGDCKYKSRHITVDTSKVQKIVRVLTESAKETWVSEYVEVAPKTYRPLEKSSFDLDLNGEDLHENVHSYYDKKHDVRVIKVKDSLHDSKIGKVTLNNHIVHEIPDTLERIVYIWDTEEGTRHLKVDTHLKDNRIISSKFEEDKPGSRNFVKKRTCNSLLNPHGCWDDYLEPKQGVFF</sequence>
<evidence type="ECO:0000313" key="3">
    <source>
        <dbReference type="Proteomes" id="UP000001949"/>
    </source>
</evidence>
<dbReference type="OMA" id="HENVHSY"/>
<dbReference type="EMBL" id="AAGK01000002">
    <property type="protein sequence ID" value="EAN32755.1"/>
    <property type="molecule type" value="Genomic_DNA"/>
</dbReference>
<feature type="signal peptide" evidence="1">
    <location>
        <begin position="1"/>
        <end position="17"/>
    </location>
</feature>
<dbReference type="KEGG" id="tpv:TP02_0472"/>
<organism evidence="2 3">
    <name type="scientific">Theileria parva</name>
    <name type="common">East coast fever infection agent</name>
    <dbReference type="NCBI Taxonomy" id="5875"/>
    <lineage>
        <taxon>Eukaryota</taxon>
        <taxon>Sar</taxon>
        <taxon>Alveolata</taxon>
        <taxon>Apicomplexa</taxon>
        <taxon>Aconoidasida</taxon>
        <taxon>Piroplasmida</taxon>
        <taxon>Theileriidae</taxon>
        <taxon>Theileria</taxon>
    </lineage>
</organism>
<dbReference type="VEuPathDB" id="PiroplasmaDB:TpMuguga_02g00472"/>
<dbReference type="AlphaFoldDB" id="Q4N518"/>
<accession>Q4N518</accession>
<dbReference type="GeneID" id="3501927"/>
<evidence type="ECO:0000256" key="1">
    <source>
        <dbReference type="SAM" id="SignalP"/>
    </source>
</evidence>
<proteinExistence type="predicted"/>
<dbReference type="eggNOG" id="ENOG502QXRV">
    <property type="taxonomic scope" value="Eukaryota"/>
</dbReference>
<protein>
    <submittedName>
        <fullName evidence="2">Uncharacterized protein</fullName>
    </submittedName>
</protein>
<dbReference type="Proteomes" id="UP000001949">
    <property type="component" value="Unassembled WGS sequence"/>
</dbReference>
<comment type="caution">
    <text evidence="2">The sequence shown here is derived from an EMBL/GenBank/DDBJ whole genome shotgun (WGS) entry which is preliminary data.</text>
</comment>
<keyword evidence="3" id="KW-1185">Reference proteome</keyword>
<dbReference type="InParanoid" id="Q4N518"/>
<dbReference type="RefSeq" id="XP_765038.1">
    <property type="nucleotide sequence ID" value="XM_759945.1"/>
</dbReference>
<feature type="chain" id="PRO_5004241109" evidence="1">
    <location>
        <begin position="18"/>
        <end position="245"/>
    </location>
</feature>
<reference evidence="2 3" key="1">
    <citation type="journal article" date="2005" name="Science">
        <title>Genome sequence of Theileria parva, a bovine pathogen that transforms lymphocytes.</title>
        <authorList>
            <person name="Gardner M.J."/>
            <person name="Bishop R."/>
            <person name="Shah T."/>
            <person name="de Villiers E.P."/>
            <person name="Carlton J.M."/>
            <person name="Hall N."/>
            <person name="Ren Q."/>
            <person name="Paulsen I.T."/>
            <person name="Pain A."/>
            <person name="Berriman M."/>
            <person name="Wilson R.J.M."/>
            <person name="Sato S."/>
            <person name="Ralph S.A."/>
            <person name="Mann D.J."/>
            <person name="Xiong Z."/>
            <person name="Shallom S.J."/>
            <person name="Weidman J."/>
            <person name="Jiang L."/>
            <person name="Lynn J."/>
            <person name="Weaver B."/>
            <person name="Shoaibi A."/>
            <person name="Domingo A.R."/>
            <person name="Wasawo D."/>
            <person name="Crabtree J."/>
            <person name="Wortman J.R."/>
            <person name="Haas B."/>
            <person name="Angiuoli S.V."/>
            <person name="Creasy T.H."/>
            <person name="Lu C."/>
            <person name="Suh B."/>
            <person name="Silva J.C."/>
            <person name="Utterback T.R."/>
            <person name="Feldblyum T.V."/>
            <person name="Pertea M."/>
            <person name="Allen J."/>
            <person name="Nierman W.C."/>
            <person name="Taracha E.L.N."/>
            <person name="Salzberg S.L."/>
            <person name="White O.R."/>
            <person name="Fitzhugh H.A."/>
            <person name="Morzaria S."/>
            <person name="Venter J.C."/>
            <person name="Fraser C.M."/>
            <person name="Nene V."/>
        </authorList>
    </citation>
    <scope>NUCLEOTIDE SEQUENCE [LARGE SCALE GENOMIC DNA]</scope>
    <source>
        <strain evidence="2 3">Muguga</strain>
    </source>
</reference>
<evidence type="ECO:0000313" key="2">
    <source>
        <dbReference type="EMBL" id="EAN32755.1"/>
    </source>
</evidence>
<gene>
    <name evidence="2" type="ordered locus">TP02_0472</name>
</gene>
<name>Q4N518_THEPA</name>
<keyword evidence="1" id="KW-0732">Signal</keyword>